<gene>
    <name evidence="2" type="primary">Acey_s0015.g2843</name>
    <name evidence="2" type="synonym">ASPR-s0015.g2843</name>
    <name evidence="2" type="ORF">Y032_0015g2843</name>
</gene>
<sequence>MIHSSTAFLSPFGSKDTADESAEEDPTDLVDPLIKEKADAAAKLIHDSRNAGRNPSAPRKPPPSNAALTEQEIKLGLPDCSILGKFSFKRNLRTRVAKAIKNINKRQQRKEVKYACELEGHTGLEIVATLANEEYTTPPHPRIKSFIYEAEKKAGYKAHHFIRDAIKKWRKELRAMDPKDKYGCNYGASKTHYFVVCYFDIQQED</sequence>
<protein>
    <submittedName>
        <fullName evidence="2">Uncharacterized protein</fullName>
    </submittedName>
</protein>
<comment type="caution">
    <text evidence="2">The sequence shown here is derived from an EMBL/GenBank/DDBJ whole genome shotgun (WGS) entry which is preliminary data.</text>
</comment>
<organism evidence="2 3">
    <name type="scientific">Ancylostoma ceylanicum</name>
    <dbReference type="NCBI Taxonomy" id="53326"/>
    <lineage>
        <taxon>Eukaryota</taxon>
        <taxon>Metazoa</taxon>
        <taxon>Ecdysozoa</taxon>
        <taxon>Nematoda</taxon>
        <taxon>Chromadorea</taxon>
        <taxon>Rhabditida</taxon>
        <taxon>Rhabditina</taxon>
        <taxon>Rhabditomorpha</taxon>
        <taxon>Strongyloidea</taxon>
        <taxon>Ancylostomatidae</taxon>
        <taxon>Ancylostomatinae</taxon>
        <taxon>Ancylostoma</taxon>
    </lineage>
</organism>
<dbReference type="Proteomes" id="UP000024635">
    <property type="component" value="Unassembled WGS sequence"/>
</dbReference>
<evidence type="ECO:0000313" key="2">
    <source>
        <dbReference type="EMBL" id="EYC23813.1"/>
    </source>
</evidence>
<dbReference type="Pfam" id="PF17641">
    <property type="entry name" value="ASPRs"/>
    <property type="match status" value="1"/>
</dbReference>
<name>A0A016VAP7_9BILA</name>
<feature type="compositionally biased region" description="Basic and acidic residues" evidence="1">
    <location>
        <begin position="33"/>
        <end position="50"/>
    </location>
</feature>
<dbReference type="InterPro" id="IPR035109">
    <property type="entry name" value="ASPR"/>
</dbReference>
<dbReference type="EMBL" id="JARK01001351">
    <property type="protein sequence ID" value="EYC23813.1"/>
    <property type="molecule type" value="Genomic_DNA"/>
</dbReference>
<proteinExistence type="predicted"/>
<evidence type="ECO:0000256" key="1">
    <source>
        <dbReference type="SAM" id="MobiDB-lite"/>
    </source>
</evidence>
<reference evidence="3" key="1">
    <citation type="journal article" date="2015" name="Nat. Genet.">
        <title>The genome and transcriptome of the zoonotic hookworm Ancylostoma ceylanicum identify infection-specific gene families.</title>
        <authorList>
            <person name="Schwarz E.M."/>
            <person name="Hu Y."/>
            <person name="Antoshechkin I."/>
            <person name="Miller M.M."/>
            <person name="Sternberg P.W."/>
            <person name="Aroian R.V."/>
        </authorList>
    </citation>
    <scope>NUCLEOTIDE SEQUENCE</scope>
    <source>
        <strain evidence="3">HY135</strain>
    </source>
</reference>
<dbReference type="AlphaFoldDB" id="A0A016VAP7"/>
<keyword evidence="3" id="KW-1185">Reference proteome</keyword>
<accession>A0A016VAP7</accession>
<feature type="region of interest" description="Disordered" evidence="1">
    <location>
        <begin position="1"/>
        <end position="66"/>
    </location>
</feature>
<evidence type="ECO:0000313" key="3">
    <source>
        <dbReference type="Proteomes" id="UP000024635"/>
    </source>
</evidence>
<feature type="compositionally biased region" description="Acidic residues" evidence="1">
    <location>
        <begin position="19"/>
        <end position="28"/>
    </location>
</feature>